<keyword evidence="4 17" id="KW-0812">Transmembrane</keyword>
<feature type="domain" description="Ig-like" evidence="19">
    <location>
        <begin position="583"/>
        <end position="653"/>
    </location>
</feature>
<evidence type="ECO:0000256" key="2">
    <source>
        <dbReference type="ARBA" id="ARBA00011902"/>
    </source>
</evidence>
<evidence type="ECO:0000256" key="12">
    <source>
        <dbReference type="ARBA" id="ARBA00023170"/>
    </source>
</evidence>
<feature type="domain" description="Ig-like" evidence="19">
    <location>
        <begin position="660"/>
        <end position="693"/>
    </location>
</feature>
<dbReference type="InterPro" id="IPR050122">
    <property type="entry name" value="RTK"/>
</dbReference>
<keyword evidence="10" id="KW-0829">Tyrosine-protein kinase</keyword>
<dbReference type="InterPro" id="IPR008266">
    <property type="entry name" value="Tyr_kinase_AS"/>
</dbReference>
<dbReference type="InterPro" id="IPR036179">
    <property type="entry name" value="Ig-like_dom_sf"/>
</dbReference>
<accession>A0A8E0RNA6</accession>
<feature type="transmembrane region" description="Helical" evidence="17">
    <location>
        <begin position="885"/>
        <end position="911"/>
    </location>
</feature>
<evidence type="ECO:0000256" key="6">
    <source>
        <dbReference type="ARBA" id="ARBA00022777"/>
    </source>
</evidence>
<dbReference type="InterPro" id="IPR003598">
    <property type="entry name" value="Ig_sub2"/>
</dbReference>
<evidence type="ECO:0000259" key="19">
    <source>
        <dbReference type="PROSITE" id="PS50835"/>
    </source>
</evidence>
<organism evidence="20 21">
    <name type="scientific">Fasciolopsis buskii</name>
    <dbReference type="NCBI Taxonomy" id="27845"/>
    <lineage>
        <taxon>Eukaryota</taxon>
        <taxon>Metazoa</taxon>
        <taxon>Spiralia</taxon>
        <taxon>Lophotrochozoa</taxon>
        <taxon>Platyhelminthes</taxon>
        <taxon>Trematoda</taxon>
        <taxon>Digenea</taxon>
        <taxon>Plagiorchiida</taxon>
        <taxon>Echinostomata</taxon>
        <taxon>Echinostomatoidea</taxon>
        <taxon>Fasciolidae</taxon>
        <taxon>Fasciolopsis</taxon>
    </lineage>
</organism>
<dbReference type="InterPro" id="IPR011009">
    <property type="entry name" value="Kinase-like_dom_sf"/>
</dbReference>
<name>A0A8E0RNA6_9TREM</name>
<dbReference type="EC" id="2.7.10.1" evidence="2"/>
<dbReference type="InterPro" id="IPR007110">
    <property type="entry name" value="Ig-like_dom"/>
</dbReference>
<evidence type="ECO:0000256" key="15">
    <source>
        <dbReference type="ARBA" id="ARBA00051243"/>
    </source>
</evidence>
<keyword evidence="7" id="KW-0067">ATP-binding</keyword>
<keyword evidence="11" id="KW-1015">Disulfide bond</keyword>
<evidence type="ECO:0000259" key="18">
    <source>
        <dbReference type="PROSITE" id="PS50011"/>
    </source>
</evidence>
<dbReference type="InterPro" id="IPR000719">
    <property type="entry name" value="Prot_kinase_dom"/>
</dbReference>
<feature type="domain" description="Ig-like" evidence="19">
    <location>
        <begin position="130"/>
        <end position="208"/>
    </location>
</feature>
<feature type="domain" description="Ig-like" evidence="19">
    <location>
        <begin position="464"/>
        <end position="560"/>
    </location>
</feature>
<sequence>MFVPFHISTFALNFYSTGSLVAPNKGASSDSFYFTVNPNDQDVEEGQPLRLRCAVTPSKDIYYSWLHNGTRINMERENGRRYLEVDSNLQILHADRELDQGLYQCQALNRSSTFTTASQEARINIYWMEPEVRVILVKPSQYEDIRIGQTVELACDAEANPPLGQANIKWYHNGNARLPNTEFMRNGNLRIAPFGVEHAGSYHCRVVHAAGKLDSRPPYVLQLNEAKPPQIITSLKHEDFSKFVMRGRSVELACPKMGGASPKSSDGIPPITVWGFMPRLGEQQQSVSALNGVHLLDSDSKLAITNFDHHHANYYTCETSWPGSTEKFVFLFQVEMATLYTPKRSDFSPRLKKNQPYVVQIGADAELRYYSDQSPTTSFATDHMSNPAPILQWYKKGEQQPIMTWPSPSGVNIGQPRPRRYALRGRHLVIHRVTDTDSGTYEMVLINVAGRASIAFDLLVTFPPEFYDASAREEYSIDEDESVTLDCGVKRRSIPGSLVYWEKDERVLKKHTKSLMLFENDGQIVRFPQIKPEDQGQYQCFVQTDGYPQRAAGRGQKIIVKGKLQFLREMREYFLEMNSQGRIPCKARGYGTLKVDWFRKTGSRESDWKPIRAPNQVDSGTLFIPYVQKSDAGDYVCVAQSSYRNARINMTVRVIVGKKPQISQISPNQTVRVGMQLILNCQASGDPPPQVSWIVKQAGHKMSQVYTPVPEPTPGSPKVAVSSEMADSEANDLVGSPNVHSNGDTDAMIASIGGGVGDGVGVGGGGTISDQQGSVAHQQHQQPQQHQPPQPPPSLLNPAANPGSMVAAIARHLPPEQGRVTAYQNGSLVISQAYLIDQTEYICVAGNKHAIKTRQGVFVRVLTPEEYTRRQLGEEGPGSSMMKTILTVVGCAVAYLGLIIGLSVFCSMRMVRTRRKRTRKAMKMHENGQLLNQMGEPNGPNGAPTALSQASGGCPGTTLDSGLLMLTGVGSGASCGTGGGGSVAFSHVTPQGQQQQQHQQTLLGGLPPGVRSGAGAYVEQSPIDQTGHRTVMAPHGSHLANGMALPAIPTRTDENEQEWWPWGQNRPYYSRDTQPVHELIADTNGDPVHSYAVHQLPMYNGLSGPSPGVDSSTIATTASESQLMSAPPPTPLDSRSHFSGMSSGNSTSLYSRSLLSGASNLGSPAGAQNTAVDQSPTYGMTNGSGSHGISQMDRMHYPRCELKVEGILGKGEFGDVFLARARHIQDDETQSLVLIKSLASIEPVHIKEFHRQLELFGKLNHEHVTRLLGICMEQEPFYMLLEYCEWGDLKMFLRRIREDNDQTFKIHSLSLGQKMKMCEQLASAMDHLAQMHCVHRDLAARNVLLTQDLDVKLSSLGLARDVYVNEYYRLPNTEQLIPLRWFAPELIAEAVSQCTRKNNTGGTSTGSSGSTNLGLKNNILPFSSQSDVWAFAVLIFEVFSLAQMPLARQTDQEIIYAATQTVRMQGATGTDFVPLRPDLPADVPTELAHLLHRCWSPLPVNRPTFRDIFSVLNNQKV</sequence>
<dbReference type="OrthoDB" id="2413561at2759"/>
<dbReference type="EMBL" id="LUCM01011645">
    <property type="protein sequence ID" value="KAA0183647.1"/>
    <property type="molecule type" value="Genomic_DNA"/>
</dbReference>
<proteinExistence type="predicted"/>
<evidence type="ECO:0000256" key="16">
    <source>
        <dbReference type="SAM" id="MobiDB-lite"/>
    </source>
</evidence>
<dbReference type="InterPro" id="IPR003599">
    <property type="entry name" value="Ig_sub"/>
</dbReference>
<keyword evidence="6 20" id="KW-0418">Kinase</keyword>
<feature type="region of interest" description="Disordered" evidence="16">
    <location>
        <begin position="1161"/>
        <end position="1191"/>
    </location>
</feature>
<feature type="compositionally biased region" description="Pro residues" evidence="16">
    <location>
        <begin position="786"/>
        <end position="795"/>
    </location>
</feature>
<dbReference type="Proteomes" id="UP000728185">
    <property type="component" value="Unassembled WGS sequence"/>
</dbReference>
<dbReference type="PRINTS" id="PR00109">
    <property type="entry name" value="TYRKINASE"/>
</dbReference>
<dbReference type="Gene3D" id="2.60.40.10">
    <property type="entry name" value="Immunoglobulins"/>
    <property type="match status" value="6"/>
</dbReference>
<dbReference type="PANTHER" id="PTHR24416:SF573">
    <property type="entry name" value="INACTIVE TYROSINE-PROTEIN KINASE 7"/>
    <property type="match status" value="1"/>
</dbReference>
<feature type="domain" description="Protein kinase" evidence="18">
    <location>
        <begin position="1202"/>
        <end position="1517"/>
    </location>
</feature>
<dbReference type="Pfam" id="PF13927">
    <property type="entry name" value="Ig_3"/>
    <property type="match status" value="2"/>
</dbReference>
<dbReference type="SMART" id="SM00408">
    <property type="entry name" value="IGc2"/>
    <property type="match status" value="5"/>
</dbReference>
<reference evidence="20" key="1">
    <citation type="submission" date="2019-05" db="EMBL/GenBank/DDBJ databases">
        <title>Annotation for the trematode Fasciolopsis buski.</title>
        <authorList>
            <person name="Choi Y.-J."/>
        </authorList>
    </citation>
    <scope>NUCLEOTIDE SEQUENCE</scope>
    <source>
        <strain evidence="20">HT</strain>
        <tissue evidence="20">Whole worm</tissue>
    </source>
</reference>
<evidence type="ECO:0000256" key="14">
    <source>
        <dbReference type="ARBA" id="ARBA00023319"/>
    </source>
</evidence>
<dbReference type="PROSITE" id="PS50011">
    <property type="entry name" value="PROTEIN_KINASE_DOM"/>
    <property type="match status" value="1"/>
</dbReference>
<dbReference type="PROSITE" id="PS00109">
    <property type="entry name" value="PROTEIN_KINASE_TYR"/>
    <property type="match status" value="1"/>
</dbReference>
<evidence type="ECO:0000256" key="4">
    <source>
        <dbReference type="ARBA" id="ARBA00022692"/>
    </source>
</evidence>
<dbReference type="PROSITE" id="PS50835">
    <property type="entry name" value="IG_LIKE"/>
    <property type="match status" value="6"/>
</dbReference>
<evidence type="ECO:0000256" key="1">
    <source>
        <dbReference type="ARBA" id="ARBA00004167"/>
    </source>
</evidence>
<dbReference type="GO" id="GO:0016020">
    <property type="term" value="C:membrane"/>
    <property type="evidence" value="ECO:0007669"/>
    <property type="project" value="UniProtKB-SubCell"/>
</dbReference>
<dbReference type="InterPro" id="IPR001245">
    <property type="entry name" value="Ser-Thr/Tyr_kinase_cat_dom"/>
</dbReference>
<dbReference type="SUPFAM" id="SSF56112">
    <property type="entry name" value="Protein kinase-like (PK-like)"/>
    <property type="match status" value="1"/>
</dbReference>
<evidence type="ECO:0000256" key="10">
    <source>
        <dbReference type="ARBA" id="ARBA00023137"/>
    </source>
</evidence>
<dbReference type="SMART" id="SM00409">
    <property type="entry name" value="IG"/>
    <property type="match status" value="7"/>
</dbReference>
<evidence type="ECO:0000256" key="11">
    <source>
        <dbReference type="ARBA" id="ARBA00023157"/>
    </source>
</evidence>
<comment type="caution">
    <text evidence="20">The sequence shown here is derived from an EMBL/GenBank/DDBJ whole genome shotgun (WGS) entry which is preliminary data.</text>
</comment>
<gene>
    <name evidence="20" type="ORF">FBUS_04648</name>
</gene>
<feature type="region of interest" description="Disordered" evidence="16">
    <location>
        <begin position="760"/>
        <end position="801"/>
    </location>
</feature>
<evidence type="ECO:0000313" key="20">
    <source>
        <dbReference type="EMBL" id="KAA0183647.1"/>
    </source>
</evidence>
<keyword evidence="12" id="KW-0675">Receptor</keyword>
<dbReference type="InterPro" id="IPR013783">
    <property type="entry name" value="Ig-like_fold"/>
</dbReference>
<dbReference type="GO" id="GO:0007169">
    <property type="term" value="P:cell surface receptor protein tyrosine kinase signaling pathway"/>
    <property type="evidence" value="ECO:0007669"/>
    <property type="project" value="InterPro"/>
</dbReference>
<evidence type="ECO:0000313" key="21">
    <source>
        <dbReference type="Proteomes" id="UP000728185"/>
    </source>
</evidence>
<dbReference type="InterPro" id="IPR013098">
    <property type="entry name" value="Ig_I-set"/>
</dbReference>
<dbReference type="SUPFAM" id="SSF48726">
    <property type="entry name" value="Immunoglobulin"/>
    <property type="match status" value="6"/>
</dbReference>
<keyword evidence="5" id="KW-0547">Nucleotide-binding</keyword>
<feature type="domain" description="Ig-like" evidence="19">
    <location>
        <begin position="23"/>
        <end position="124"/>
    </location>
</feature>
<evidence type="ECO:0000256" key="13">
    <source>
        <dbReference type="ARBA" id="ARBA00023180"/>
    </source>
</evidence>
<dbReference type="InterPro" id="IPR020635">
    <property type="entry name" value="Tyr_kinase_cat_dom"/>
</dbReference>
<evidence type="ECO:0000256" key="7">
    <source>
        <dbReference type="ARBA" id="ARBA00022840"/>
    </source>
</evidence>
<keyword evidence="9 17" id="KW-0472">Membrane</keyword>
<dbReference type="CDD" id="cd00096">
    <property type="entry name" value="Ig"/>
    <property type="match status" value="4"/>
</dbReference>
<comment type="catalytic activity">
    <reaction evidence="15">
        <text>L-tyrosyl-[protein] + ATP = O-phospho-L-tyrosyl-[protein] + ADP + H(+)</text>
        <dbReference type="Rhea" id="RHEA:10596"/>
        <dbReference type="Rhea" id="RHEA-COMP:10136"/>
        <dbReference type="Rhea" id="RHEA-COMP:20101"/>
        <dbReference type="ChEBI" id="CHEBI:15378"/>
        <dbReference type="ChEBI" id="CHEBI:30616"/>
        <dbReference type="ChEBI" id="CHEBI:46858"/>
        <dbReference type="ChEBI" id="CHEBI:61978"/>
        <dbReference type="ChEBI" id="CHEBI:456216"/>
        <dbReference type="EC" id="2.7.10.1"/>
    </reaction>
</comment>
<feature type="region of interest" description="Disordered" evidence="16">
    <location>
        <begin position="707"/>
        <end position="747"/>
    </location>
</feature>
<evidence type="ECO:0000256" key="3">
    <source>
        <dbReference type="ARBA" id="ARBA00022679"/>
    </source>
</evidence>
<evidence type="ECO:0000256" key="17">
    <source>
        <dbReference type="SAM" id="Phobius"/>
    </source>
</evidence>
<dbReference type="GO" id="GO:0004714">
    <property type="term" value="F:transmembrane receptor protein tyrosine kinase activity"/>
    <property type="evidence" value="ECO:0007669"/>
    <property type="project" value="UniProtKB-EC"/>
</dbReference>
<evidence type="ECO:0000256" key="9">
    <source>
        <dbReference type="ARBA" id="ARBA00023136"/>
    </source>
</evidence>
<comment type="subcellular location">
    <subcellularLocation>
        <location evidence="1">Membrane</location>
        <topology evidence="1">Single-pass membrane protein</topology>
    </subcellularLocation>
</comment>
<dbReference type="Gene3D" id="1.10.510.10">
    <property type="entry name" value="Transferase(Phosphotransferase) domain 1"/>
    <property type="match status" value="1"/>
</dbReference>
<keyword evidence="14" id="KW-0393">Immunoglobulin domain</keyword>
<keyword evidence="13" id="KW-0325">Glycoprotein</keyword>
<feature type="domain" description="Ig-like" evidence="19">
    <location>
        <begin position="229"/>
        <end position="320"/>
    </location>
</feature>
<dbReference type="PROSITE" id="PS00239">
    <property type="entry name" value="RECEPTOR_TYR_KIN_II"/>
    <property type="match status" value="1"/>
</dbReference>
<evidence type="ECO:0000256" key="8">
    <source>
        <dbReference type="ARBA" id="ARBA00022989"/>
    </source>
</evidence>
<dbReference type="SMART" id="SM00219">
    <property type="entry name" value="TyrKc"/>
    <property type="match status" value="1"/>
</dbReference>
<keyword evidence="8 17" id="KW-1133">Transmembrane helix</keyword>
<dbReference type="Gene3D" id="3.30.200.20">
    <property type="entry name" value="Phosphorylase Kinase, domain 1"/>
    <property type="match status" value="1"/>
</dbReference>
<keyword evidence="21" id="KW-1185">Reference proteome</keyword>
<feature type="region of interest" description="Disordered" evidence="16">
    <location>
        <begin position="933"/>
        <end position="954"/>
    </location>
</feature>
<protein>
    <recommendedName>
        <fullName evidence="2">receptor protein-tyrosine kinase</fullName>
        <ecNumber evidence="2">2.7.10.1</ecNumber>
    </recommendedName>
</protein>
<dbReference type="Pfam" id="PF07714">
    <property type="entry name" value="PK_Tyr_Ser-Thr"/>
    <property type="match status" value="2"/>
</dbReference>
<dbReference type="Pfam" id="PF07679">
    <property type="entry name" value="I-set"/>
    <property type="match status" value="3"/>
</dbReference>
<keyword evidence="3" id="KW-0808">Transferase</keyword>
<dbReference type="InterPro" id="IPR002011">
    <property type="entry name" value="Tyr_kinase_rcpt_2_CS"/>
</dbReference>
<feature type="compositionally biased region" description="Polar residues" evidence="16">
    <location>
        <begin position="1161"/>
        <end position="1189"/>
    </location>
</feature>
<dbReference type="PANTHER" id="PTHR24416">
    <property type="entry name" value="TYROSINE-PROTEIN KINASE RECEPTOR"/>
    <property type="match status" value="1"/>
</dbReference>
<dbReference type="GO" id="GO:0005524">
    <property type="term" value="F:ATP binding"/>
    <property type="evidence" value="ECO:0007669"/>
    <property type="project" value="UniProtKB-KW"/>
</dbReference>
<feature type="region of interest" description="Disordered" evidence="16">
    <location>
        <begin position="1119"/>
        <end position="1144"/>
    </location>
</feature>
<evidence type="ECO:0000256" key="5">
    <source>
        <dbReference type="ARBA" id="ARBA00022741"/>
    </source>
</evidence>